<proteinExistence type="predicted"/>
<comment type="caution">
    <text evidence="1">The sequence shown here is derived from an EMBL/GenBank/DDBJ whole genome shotgun (WGS) entry which is preliminary data.</text>
</comment>
<sequence length="120" mass="13486">MKTSIIDLVVGTGISFNVLDSSLFHSMARKLHSVTNSYKILHSTTVLRHLSGNIFSLKFEFIKNILAKAPGRISLICDGWYSTVHKCHYTVVTSSWISNNWQQVNIILSFQKSGQTAQDI</sequence>
<protein>
    <submittedName>
        <fullName evidence="1">5192_t:CDS:1</fullName>
    </submittedName>
</protein>
<feature type="non-terminal residue" evidence="1">
    <location>
        <position position="120"/>
    </location>
</feature>
<evidence type="ECO:0000313" key="2">
    <source>
        <dbReference type="Proteomes" id="UP000789860"/>
    </source>
</evidence>
<keyword evidence="2" id="KW-1185">Reference proteome</keyword>
<organism evidence="1 2">
    <name type="scientific">Scutellospora calospora</name>
    <dbReference type="NCBI Taxonomy" id="85575"/>
    <lineage>
        <taxon>Eukaryota</taxon>
        <taxon>Fungi</taxon>
        <taxon>Fungi incertae sedis</taxon>
        <taxon>Mucoromycota</taxon>
        <taxon>Glomeromycotina</taxon>
        <taxon>Glomeromycetes</taxon>
        <taxon>Diversisporales</taxon>
        <taxon>Gigasporaceae</taxon>
        <taxon>Scutellospora</taxon>
    </lineage>
</organism>
<reference evidence="1" key="1">
    <citation type="submission" date="2021-06" db="EMBL/GenBank/DDBJ databases">
        <authorList>
            <person name="Kallberg Y."/>
            <person name="Tangrot J."/>
            <person name="Rosling A."/>
        </authorList>
    </citation>
    <scope>NUCLEOTIDE SEQUENCE</scope>
    <source>
        <strain evidence="1">AU212A</strain>
    </source>
</reference>
<dbReference type="EMBL" id="CAJVPM010014446">
    <property type="protein sequence ID" value="CAG8601126.1"/>
    <property type="molecule type" value="Genomic_DNA"/>
</dbReference>
<evidence type="ECO:0000313" key="1">
    <source>
        <dbReference type="EMBL" id="CAG8601126.1"/>
    </source>
</evidence>
<dbReference type="Proteomes" id="UP000789860">
    <property type="component" value="Unassembled WGS sequence"/>
</dbReference>
<name>A0ACA9MQQ0_9GLOM</name>
<accession>A0ACA9MQQ0</accession>
<gene>
    <name evidence="1" type="ORF">SCALOS_LOCUS6928</name>
</gene>